<reference evidence="2 3" key="1">
    <citation type="submission" date="2019-06" db="EMBL/GenBank/DDBJ databases">
        <title>Whole genome shotgun sequence of Zoogloea ramigera NBRC 15342.</title>
        <authorList>
            <person name="Hosoyama A."/>
            <person name="Uohara A."/>
            <person name="Ohji S."/>
            <person name="Ichikawa N."/>
        </authorList>
    </citation>
    <scope>NUCLEOTIDE SEQUENCE [LARGE SCALE GENOMIC DNA]</scope>
    <source>
        <strain evidence="2 3">NBRC 15342</strain>
    </source>
</reference>
<proteinExistence type="predicted"/>
<organism evidence="2 3">
    <name type="scientific">Zoogloea ramigera</name>
    <dbReference type="NCBI Taxonomy" id="350"/>
    <lineage>
        <taxon>Bacteria</taxon>
        <taxon>Pseudomonadati</taxon>
        <taxon>Pseudomonadota</taxon>
        <taxon>Betaproteobacteria</taxon>
        <taxon>Rhodocyclales</taxon>
        <taxon>Zoogloeaceae</taxon>
        <taxon>Zoogloea</taxon>
    </lineage>
</organism>
<feature type="domain" description="MAE-28990/MAE-18760-like HEPN" evidence="1">
    <location>
        <begin position="2"/>
        <end position="236"/>
    </location>
</feature>
<dbReference type="OrthoDB" id="571721at2"/>
<protein>
    <recommendedName>
        <fullName evidence="1">MAE-28990/MAE-18760-like HEPN domain-containing protein</fullName>
    </recommendedName>
</protein>
<dbReference type="AlphaFoldDB" id="A0A4Y4D3E7"/>
<evidence type="ECO:0000313" key="3">
    <source>
        <dbReference type="Proteomes" id="UP000318422"/>
    </source>
</evidence>
<keyword evidence="3" id="KW-1185">Reference proteome</keyword>
<dbReference type="Proteomes" id="UP000318422">
    <property type="component" value="Unassembled WGS sequence"/>
</dbReference>
<sequence>MSALLNGFQERLAEVETYLEFLSTMELRAQHGPPKLEGAEHPISAQQQRILYSSVYLQLYNLVESTMSRCIEAVTEAAKHGNRWMPSDLSQSLRREWVRVMARTHEELTPDHRLESALRLCDHLVAALPVAEFALDKGGGGNWDDQAIEAISKRLGFQLTVSEPVYSAVKRRFQDDLGPLALVKQLRNRLAHGSISFSECAENVTVRRLLDLKDMTVDYLREVVGCFNTYLDSFEYLLPERRPA</sequence>
<dbReference type="EMBL" id="BJNV01000130">
    <property type="protein sequence ID" value="GEC97787.1"/>
    <property type="molecule type" value="Genomic_DNA"/>
</dbReference>
<evidence type="ECO:0000313" key="2">
    <source>
        <dbReference type="EMBL" id="GEC97787.1"/>
    </source>
</evidence>
<gene>
    <name evidence="2" type="ORF">ZRA01_38600</name>
</gene>
<dbReference type="Pfam" id="PF18737">
    <property type="entry name" value="HEPN_MAE_28990"/>
    <property type="match status" value="1"/>
</dbReference>
<dbReference type="InterPro" id="IPR040788">
    <property type="entry name" value="HEPN_MAE_28990"/>
</dbReference>
<name>A0A4Y4D3E7_ZOORA</name>
<dbReference type="RefSeq" id="WP_141355102.1">
    <property type="nucleotide sequence ID" value="NZ_BJNV01000130.1"/>
</dbReference>
<comment type="caution">
    <text evidence="2">The sequence shown here is derived from an EMBL/GenBank/DDBJ whole genome shotgun (WGS) entry which is preliminary data.</text>
</comment>
<accession>A0A4Y4D3E7</accession>
<evidence type="ECO:0000259" key="1">
    <source>
        <dbReference type="Pfam" id="PF18737"/>
    </source>
</evidence>